<dbReference type="InterPro" id="IPR003856">
    <property type="entry name" value="LPS_length_determ_N"/>
</dbReference>
<name>A0ABS4E4T2_9HYPH</name>
<proteinExistence type="predicted"/>
<evidence type="ECO:0000256" key="6">
    <source>
        <dbReference type="ARBA" id="ARBA00022989"/>
    </source>
</evidence>
<evidence type="ECO:0000256" key="7">
    <source>
        <dbReference type="ARBA" id="ARBA00023136"/>
    </source>
</evidence>
<dbReference type="InterPro" id="IPR027417">
    <property type="entry name" value="P-loop_NTPase"/>
</dbReference>
<dbReference type="EMBL" id="JAGGJU010000014">
    <property type="protein sequence ID" value="MBP1852960.1"/>
    <property type="molecule type" value="Genomic_DNA"/>
</dbReference>
<dbReference type="Gene3D" id="3.40.50.300">
    <property type="entry name" value="P-loop containing nucleotide triphosphate hydrolases"/>
    <property type="match status" value="1"/>
</dbReference>
<feature type="domain" description="Polysaccharide chain length determinant N-terminal" evidence="9">
    <location>
        <begin position="10"/>
        <end position="99"/>
    </location>
</feature>
<dbReference type="Proteomes" id="UP000759443">
    <property type="component" value="Unassembled WGS sequence"/>
</dbReference>
<dbReference type="InterPro" id="IPR050445">
    <property type="entry name" value="Bact_polysacc_biosynth/exp"/>
</dbReference>
<evidence type="ECO:0000313" key="12">
    <source>
        <dbReference type="Proteomes" id="UP000759443"/>
    </source>
</evidence>
<feature type="domain" description="Tyrosine-protein kinase G-rich" evidence="10">
    <location>
        <begin position="392"/>
        <end position="461"/>
    </location>
</feature>
<dbReference type="InterPro" id="IPR005700">
    <property type="entry name" value="EPS_ExoP-like"/>
</dbReference>
<evidence type="ECO:0000256" key="2">
    <source>
        <dbReference type="ARBA" id="ARBA00022475"/>
    </source>
</evidence>
<dbReference type="Pfam" id="PF02706">
    <property type="entry name" value="Wzz"/>
    <property type="match status" value="1"/>
</dbReference>
<comment type="subcellular location">
    <subcellularLocation>
        <location evidence="1">Cell membrane</location>
        <topology evidence="1">Multi-pass membrane protein</topology>
    </subcellularLocation>
</comment>
<keyword evidence="3 8" id="KW-0812">Transmembrane</keyword>
<keyword evidence="4" id="KW-0547">Nucleotide-binding</keyword>
<evidence type="ECO:0000256" key="4">
    <source>
        <dbReference type="ARBA" id="ARBA00022741"/>
    </source>
</evidence>
<keyword evidence="6 8" id="KW-1133">Transmembrane helix</keyword>
<reference evidence="11 12" key="1">
    <citation type="submission" date="2021-03" db="EMBL/GenBank/DDBJ databases">
        <title>Genomic Encyclopedia of Type Strains, Phase IV (KMG-IV): sequencing the most valuable type-strain genomes for metagenomic binning, comparative biology and taxonomic classification.</title>
        <authorList>
            <person name="Goeker M."/>
        </authorList>
    </citation>
    <scope>NUCLEOTIDE SEQUENCE [LARGE SCALE GENOMIC DNA]</scope>
    <source>
        <strain evidence="11 12">DSM 21600</strain>
    </source>
</reference>
<dbReference type="InterPro" id="IPR032807">
    <property type="entry name" value="GNVR"/>
</dbReference>
<organism evidence="11 12">
    <name type="scientific">Rhizobium halophytocola</name>
    <dbReference type="NCBI Taxonomy" id="735519"/>
    <lineage>
        <taxon>Bacteria</taxon>
        <taxon>Pseudomonadati</taxon>
        <taxon>Pseudomonadota</taxon>
        <taxon>Alphaproteobacteria</taxon>
        <taxon>Hyphomicrobiales</taxon>
        <taxon>Rhizobiaceae</taxon>
        <taxon>Rhizobium/Agrobacterium group</taxon>
        <taxon>Rhizobium</taxon>
    </lineage>
</organism>
<dbReference type="PANTHER" id="PTHR32309:SF13">
    <property type="entry name" value="FERRIC ENTEROBACTIN TRANSPORT PROTEIN FEPE"/>
    <property type="match status" value="1"/>
</dbReference>
<protein>
    <submittedName>
        <fullName evidence="11">Succinoglycan biosynthesis transport protein ExoP</fullName>
    </submittedName>
</protein>
<evidence type="ECO:0000259" key="10">
    <source>
        <dbReference type="Pfam" id="PF13807"/>
    </source>
</evidence>
<evidence type="ECO:0000256" key="1">
    <source>
        <dbReference type="ARBA" id="ARBA00004651"/>
    </source>
</evidence>
<gene>
    <name evidence="11" type="ORF">J2Z17_004419</name>
</gene>
<dbReference type="CDD" id="cd05387">
    <property type="entry name" value="BY-kinase"/>
    <property type="match status" value="1"/>
</dbReference>
<sequence length="784" mass="85678">MDRQDNDSFIDLDKLWSAFIRRISVIVSFVIVAIVLAGLYLFTAQPVYTAMTQLLLDENVSRFVDDKNSSESAQQTDNRISSAVEILKSKSLALRVVEDAKLDQNEMFVNPPKSTTGLIKDGIKSLIAVLTPAPEPPSESAIKAGRREKAAAILQQSLSVDRVGRSSVIAVSIRSPDRQLAATIARTYANSYLDEQVSADFKATERASDWLQGRLTDLNTRSQKAALAVEEYKKSHGLVSSRGELLSSQQLADLNSQLIVAQADTAQAAARYQQYKAIIDKGADAAVNNAVVSSRDTDNSILQDLRKRYIGIHDREQGIIEQFGADHPQAVALKAQKHDIARQIYNELQQLTESFRNDYEVATSRETSLKKSIDQVAGRNSDANVSMVELSELEQKADALKTLYQSFLSRFEQSAQQESFAIPKARIISEAGTPSSPSSPRKTLTLALSIILGGIVGCGAAAFLEFNDRSFRTGHDVRNKLGLRFLGYLPLIGKGSLSPKGEAAGDKATEGASDEKDPMFFRQLMRLAIDAPRSPYTEVLRNARIASDIALKGRKCRVIGVVSCLPGEGSTMVAANLAGQFAMSGQRTLVLDGNLHEPSLSKLLARKPQAGLVEVLREGIDWTKVVWADRRSKLAIMPIASADSSLMQASDIFSSPAMAQLVEKLRDMFEVIVIDLPPLVPVSDAKALEPQIDGFVFVTEWGVTPIKVVENVLTGEPQIADKAIGAILNKTDMDQLNRYSDPDAPERFREKYKAYYDPAYAHGPGLLLEKHEAAADETPPSAKA</sequence>
<keyword evidence="7 8" id="KW-0472">Membrane</keyword>
<keyword evidence="12" id="KW-1185">Reference proteome</keyword>
<dbReference type="NCBIfam" id="TIGR01005">
    <property type="entry name" value="eps_transp_fam"/>
    <property type="match status" value="1"/>
</dbReference>
<evidence type="ECO:0000256" key="5">
    <source>
        <dbReference type="ARBA" id="ARBA00022840"/>
    </source>
</evidence>
<dbReference type="SUPFAM" id="SSF52540">
    <property type="entry name" value="P-loop containing nucleoside triphosphate hydrolases"/>
    <property type="match status" value="1"/>
</dbReference>
<evidence type="ECO:0000256" key="8">
    <source>
        <dbReference type="SAM" id="Phobius"/>
    </source>
</evidence>
<keyword evidence="5" id="KW-0067">ATP-binding</keyword>
<keyword evidence="2" id="KW-1003">Cell membrane</keyword>
<dbReference type="InterPro" id="IPR005702">
    <property type="entry name" value="Wzc-like_C"/>
</dbReference>
<comment type="caution">
    <text evidence="11">The sequence shown here is derived from an EMBL/GenBank/DDBJ whole genome shotgun (WGS) entry which is preliminary data.</text>
</comment>
<dbReference type="PANTHER" id="PTHR32309">
    <property type="entry name" value="TYROSINE-PROTEIN KINASE"/>
    <property type="match status" value="1"/>
</dbReference>
<evidence type="ECO:0000256" key="3">
    <source>
        <dbReference type="ARBA" id="ARBA00022692"/>
    </source>
</evidence>
<feature type="transmembrane region" description="Helical" evidence="8">
    <location>
        <begin position="23"/>
        <end position="42"/>
    </location>
</feature>
<accession>A0ABS4E4T2</accession>
<evidence type="ECO:0000259" key="9">
    <source>
        <dbReference type="Pfam" id="PF02706"/>
    </source>
</evidence>
<dbReference type="Pfam" id="PF13807">
    <property type="entry name" value="GNVR"/>
    <property type="match status" value="1"/>
</dbReference>
<evidence type="ECO:0000313" key="11">
    <source>
        <dbReference type="EMBL" id="MBP1852960.1"/>
    </source>
</evidence>